<sequence length="319" mass="36596">MKNKVSLQINLAPGDYPHVRFMLKHQLEMLAGQVDDIVLTVDTRPSKGRFADGWEANKTLLDKFLETDIENNYAVRINYVDYSPVTKKKVADKFFGKKNIPDKDFRGGPFYAYFFGLYSAQNNLVLHLDSDIFLGGGSQQWIGEAVKLFESDPDCFVASPLPGPPHPADILVGQDIVQKVAPYTWALKGMSTRIFMIDKSRFDTDKLVLTQPPFRGQIKAIIEGNPNADLPEHMFSDYLTKRNLKRVDFLGSGKGLWSLHPPYRTEAFYQNLPQLIEKINLNDLPEKQQGFYDIIDEVCDWSQAREKISGNRWWKRIMR</sequence>
<evidence type="ECO:0008006" key="3">
    <source>
        <dbReference type="Google" id="ProtNLM"/>
    </source>
</evidence>
<gene>
    <name evidence="1" type="ORF">DEO27_015790</name>
</gene>
<proteinExistence type="predicted"/>
<evidence type="ECO:0000313" key="2">
    <source>
        <dbReference type="Proteomes" id="UP000251402"/>
    </source>
</evidence>
<dbReference type="AlphaFoldDB" id="A0A5C1HZW5"/>
<keyword evidence="2" id="KW-1185">Reference proteome</keyword>
<evidence type="ECO:0000313" key="1">
    <source>
        <dbReference type="EMBL" id="QEM11427.1"/>
    </source>
</evidence>
<dbReference type="InterPro" id="IPR029044">
    <property type="entry name" value="Nucleotide-diphossugar_trans"/>
</dbReference>
<dbReference type="KEGG" id="mrub:DEO27_015790"/>
<dbReference type="EMBL" id="CP043450">
    <property type="protein sequence ID" value="QEM11427.1"/>
    <property type="molecule type" value="Genomic_DNA"/>
</dbReference>
<dbReference type="Proteomes" id="UP000251402">
    <property type="component" value="Chromosome"/>
</dbReference>
<name>A0A5C1HZW5_9SPHI</name>
<dbReference type="OrthoDB" id="8289813at2"/>
<accession>A0A5C1HZW5</accession>
<dbReference type="SUPFAM" id="SSF53448">
    <property type="entry name" value="Nucleotide-diphospho-sugar transferases"/>
    <property type="match status" value="1"/>
</dbReference>
<protein>
    <recommendedName>
        <fullName evidence="3">Glycosyltransferase family 2 protein</fullName>
    </recommendedName>
</protein>
<dbReference type="RefSeq" id="WP_112573964.1">
    <property type="nucleotide sequence ID" value="NZ_CP043450.1"/>
</dbReference>
<organism evidence="1 2">
    <name type="scientific">Mucilaginibacter rubeus</name>
    <dbReference type="NCBI Taxonomy" id="2027860"/>
    <lineage>
        <taxon>Bacteria</taxon>
        <taxon>Pseudomonadati</taxon>
        <taxon>Bacteroidota</taxon>
        <taxon>Sphingobacteriia</taxon>
        <taxon>Sphingobacteriales</taxon>
        <taxon>Sphingobacteriaceae</taxon>
        <taxon>Mucilaginibacter</taxon>
    </lineage>
</organism>
<reference evidence="1" key="1">
    <citation type="submission" date="2019-08" db="EMBL/GenBank/DDBJ databases">
        <title>Comparative genome analysis confer to the adaptation heavy metal polluted environment.</title>
        <authorList>
            <person name="Li Y."/>
        </authorList>
    </citation>
    <scope>NUCLEOTIDE SEQUENCE [LARGE SCALE GENOMIC DNA]</scope>
    <source>
        <strain evidence="1">P1</strain>
    </source>
</reference>